<dbReference type="PANTHER" id="PTHR48100">
    <property type="entry name" value="BROAD-SPECIFICITY PHOSPHATASE YOR283W-RELATED"/>
    <property type="match status" value="1"/>
</dbReference>
<evidence type="ECO:0000313" key="1">
    <source>
        <dbReference type="EMBL" id="SCZ60307.1"/>
    </source>
</evidence>
<dbReference type="Proteomes" id="UP000199648">
    <property type="component" value="Unassembled WGS sequence"/>
</dbReference>
<organism evidence="1 2">
    <name type="scientific">Thiohalomonas denitrificans</name>
    <dbReference type="NCBI Taxonomy" id="415747"/>
    <lineage>
        <taxon>Bacteria</taxon>
        <taxon>Pseudomonadati</taxon>
        <taxon>Pseudomonadota</taxon>
        <taxon>Gammaproteobacteria</taxon>
        <taxon>Thiohalomonadales</taxon>
        <taxon>Thiohalomonadaceae</taxon>
        <taxon>Thiohalomonas</taxon>
    </lineage>
</organism>
<evidence type="ECO:0000313" key="2">
    <source>
        <dbReference type="Proteomes" id="UP000199648"/>
    </source>
</evidence>
<keyword evidence="2" id="KW-1185">Reference proteome</keyword>
<dbReference type="GO" id="GO:0016791">
    <property type="term" value="F:phosphatase activity"/>
    <property type="evidence" value="ECO:0007669"/>
    <property type="project" value="TreeGrafter"/>
</dbReference>
<dbReference type="SUPFAM" id="SSF53254">
    <property type="entry name" value="Phosphoglycerate mutase-like"/>
    <property type="match status" value="1"/>
</dbReference>
<dbReference type="InterPro" id="IPR029033">
    <property type="entry name" value="His_PPase_superfam"/>
</dbReference>
<dbReference type="InterPro" id="IPR013078">
    <property type="entry name" value="His_Pase_superF_clade-1"/>
</dbReference>
<dbReference type="GO" id="GO:0005737">
    <property type="term" value="C:cytoplasm"/>
    <property type="evidence" value="ECO:0007669"/>
    <property type="project" value="TreeGrafter"/>
</dbReference>
<dbReference type="STRING" id="415747.SAMN03097708_02028"/>
<protein>
    <submittedName>
        <fullName evidence="1">Probable phosphoglycerate mutase</fullName>
    </submittedName>
</protein>
<gene>
    <name evidence="1" type="ORF">SAMN03097708_02028</name>
</gene>
<dbReference type="SMART" id="SM00855">
    <property type="entry name" value="PGAM"/>
    <property type="match status" value="1"/>
</dbReference>
<reference evidence="1 2" key="1">
    <citation type="submission" date="2016-10" db="EMBL/GenBank/DDBJ databases">
        <authorList>
            <person name="de Groot N.N."/>
        </authorList>
    </citation>
    <scope>NUCLEOTIDE SEQUENCE [LARGE SCALE GENOMIC DNA]</scope>
    <source>
        <strain evidence="1 2">HLD2</strain>
    </source>
</reference>
<dbReference type="RefSeq" id="WP_175452517.1">
    <property type="nucleotide sequence ID" value="NZ_FMWD01000005.1"/>
</dbReference>
<dbReference type="CDD" id="cd07067">
    <property type="entry name" value="HP_PGM_like"/>
    <property type="match status" value="1"/>
</dbReference>
<dbReference type="InterPro" id="IPR050275">
    <property type="entry name" value="PGM_Phosphatase"/>
</dbReference>
<dbReference type="AlphaFoldDB" id="A0A1G5QF39"/>
<proteinExistence type="predicted"/>
<accession>A0A1G5QF39</accession>
<dbReference type="Gene3D" id="3.40.50.1240">
    <property type="entry name" value="Phosphoglycerate mutase-like"/>
    <property type="match status" value="1"/>
</dbReference>
<sequence length="201" mass="22147">MTRFVFIRHGETEAVGKTLTGRAPGVRLTERGFDQVRTLAGQLKFQRLDRLVTSPMERARQTAAAITEVHGTAMEIDEALLEVDFGEWGGCSFAEMEDDPLWRRYHEFRGGIRIPGGEMALEIQARVVAATERLRRETPDGVIALVSHGDPIRYGVAFYAGIPLDLALRTNIDIASVSAIAVDDRGARVLCVNHTGSLPVF</sequence>
<name>A0A1G5QF39_9GAMM</name>
<dbReference type="Pfam" id="PF00300">
    <property type="entry name" value="His_Phos_1"/>
    <property type="match status" value="1"/>
</dbReference>
<dbReference type="EMBL" id="FMWD01000005">
    <property type="protein sequence ID" value="SCZ60307.1"/>
    <property type="molecule type" value="Genomic_DNA"/>
</dbReference>
<dbReference type="PANTHER" id="PTHR48100:SF1">
    <property type="entry name" value="HISTIDINE PHOSPHATASE FAMILY PROTEIN-RELATED"/>
    <property type="match status" value="1"/>
</dbReference>